<feature type="region of interest" description="Disordered" evidence="1">
    <location>
        <begin position="71"/>
        <end position="96"/>
    </location>
</feature>
<protein>
    <submittedName>
        <fullName evidence="2">Uncharacterized protein</fullName>
    </submittedName>
</protein>
<accession>A0A381NPZ2</accession>
<feature type="compositionally biased region" description="Polar residues" evidence="1">
    <location>
        <begin position="85"/>
        <end position="96"/>
    </location>
</feature>
<evidence type="ECO:0000256" key="1">
    <source>
        <dbReference type="SAM" id="MobiDB-lite"/>
    </source>
</evidence>
<proteinExistence type="predicted"/>
<gene>
    <name evidence="2" type="ORF">METZ01_LOCUS9509</name>
</gene>
<dbReference type="AlphaFoldDB" id="A0A381NPZ2"/>
<sequence>MARPSCKPQEHGERRAFNSSTVHIRCSRDPLDCTPQTFINCGYAGTLTPNITVKMRSTRGRPRPHTAILRHPFTAPWSDPHNTIDDQFSSRQQILP</sequence>
<evidence type="ECO:0000313" key="2">
    <source>
        <dbReference type="EMBL" id="SUZ56655.1"/>
    </source>
</evidence>
<organism evidence="2">
    <name type="scientific">marine metagenome</name>
    <dbReference type="NCBI Taxonomy" id="408172"/>
    <lineage>
        <taxon>unclassified sequences</taxon>
        <taxon>metagenomes</taxon>
        <taxon>ecological metagenomes</taxon>
    </lineage>
</organism>
<name>A0A381NPZ2_9ZZZZ</name>
<dbReference type="EMBL" id="UINC01000515">
    <property type="protein sequence ID" value="SUZ56655.1"/>
    <property type="molecule type" value="Genomic_DNA"/>
</dbReference>
<reference evidence="2" key="1">
    <citation type="submission" date="2018-05" db="EMBL/GenBank/DDBJ databases">
        <authorList>
            <person name="Lanie J.A."/>
            <person name="Ng W.-L."/>
            <person name="Kazmierczak K.M."/>
            <person name="Andrzejewski T.M."/>
            <person name="Davidsen T.M."/>
            <person name="Wayne K.J."/>
            <person name="Tettelin H."/>
            <person name="Glass J.I."/>
            <person name="Rusch D."/>
            <person name="Podicherti R."/>
            <person name="Tsui H.-C.T."/>
            <person name="Winkler M.E."/>
        </authorList>
    </citation>
    <scope>NUCLEOTIDE SEQUENCE</scope>
</reference>